<feature type="transmembrane region" description="Helical" evidence="1">
    <location>
        <begin position="49"/>
        <end position="74"/>
    </location>
</feature>
<accession>A0AAN9RWW1</accession>
<proteinExistence type="predicted"/>
<gene>
    <name evidence="2" type="ORF">VNO78_30500</name>
</gene>
<evidence type="ECO:0000256" key="1">
    <source>
        <dbReference type="SAM" id="Phobius"/>
    </source>
</evidence>
<evidence type="ECO:0000313" key="2">
    <source>
        <dbReference type="EMBL" id="KAK7384797.1"/>
    </source>
</evidence>
<organism evidence="2 3">
    <name type="scientific">Psophocarpus tetragonolobus</name>
    <name type="common">Winged bean</name>
    <name type="synonym">Dolichos tetragonolobus</name>
    <dbReference type="NCBI Taxonomy" id="3891"/>
    <lineage>
        <taxon>Eukaryota</taxon>
        <taxon>Viridiplantae</taxon>
        <taxon>Streptophyta</taxon>
        <taxon>Embryophyta</taxon>
        <taxon>Tracheophyta</taxon>
        <taxon>Spermatophyta</taxon>
        <taxon>Magnoliopsida</taxon>
        <taxon>eudicotyledons</taxon>
        <taxon>Gunneridae</taxon>
        <taxon>Pentapetalae</taxon>
        <taxon>rosids</taxon>
        <taxon>fabids</taxon>
        <taxon>Fabales</taxon>
        <taxon>Fabaceae</taxon>
        <taxon>Papilionoideae</taxon>
        <taxon>50 kb inversion clade</taxon>
        <taxon>NPAAA clade</taxon>
        <taxon>indigoferoid/millettioid clade</taxon>
        <taxon>Phaseoleae</taxon>
        <taxon>Psophocarpus</taxon>
    </lineage>
</organism>
<protein>
    <submittedName>
        <fullName evidence="2">Uncharacterized protein</fullName>
    </submittedName>
</protein>
<reference evidence="2 3" key="1">
    <citation type="submission" date="2024-01" db="EMBL/GenBank/DDBJ databases">
        <title>The genomes of 5 underutilized Papilionoideae crops provide insights into root nodulation and disease resistanc.</title>
        <authorList>
            <person name="Jiang F."/>
        </authorList>
    </citation>
    <scope>NUCLEOTIDE SEQUENCE [LARGE SCALE GENOMIC DNA]</scope>
    <source>
        <strain evidence="2">DUOXIRENSHENG_FW03</strain>
        <tissue evidence="2">Leaves</tissue>
    </source>
</reference>
<keyword evidence="1" id="KW-0812">Transmembrane</keyword>
<keyword evidence="1" id="KW-1133">Transmembrane helix</keyword>
<keyword evidence="1" id="KW-0472">Membrane</keyword>
<dbReference type="AlphaFoldDB" id="A0AAN9RWW1"/>
<sequence length="92" mass="10251">MKNCILRLKCLLIGSSIVGFRSGRTSTIQVIIQCYWFLFTSGGCQVPQLYLVVIYGILLYTLVLIYSPLGVWLIGAGLINFVVADFNWSEAV</sequence>
<name>A0AAN9RWW1_PSOTE</name>
<dbReference type="EMBL" id="JAYMYS010000008">
    <property type="protein sequence ID" value="KAK7384797.1"/>
    <property type="molecule type" value="Genomic_DNA"/>
</dbReference>
<dbReference type="Proteomes" id="UP001386955">
    <property type="component" value="Unassembled WGS sequence"/>
</dbReference>
<comment type="caution">
    <text evidence="2">The sequence shown here is derived from an EMBL/GenBank/DDBJ whole genome shotgun (WGS) entry which is preliminary data.</text>
</comment>
<evidence type="ECO:0000313" key="3">
    <source>
        <dbReference type="Proteomes" id="UP001386955"/>
    </source>
</evidence>
<keyword evidence="3" id="KW-1185">Reference proteome</keyword>